<dbReference type="EMBL" id="BKCJ011258512">
    <property type="protein sequence ID" value="GFD11352.1"/>
    <property type="molecule type" value="Genomic_DNA"/>
</dbReference>
<proteinExistence type="predicted"/>
<evidence type="ECO:0000313" key="1">
    <source>
        <dbReference type="EMBL" id="GFD11352.1"/>
    </source>
</evidence>
<protein>
    <submittedName>
        <fullName evidence="1">Retrovirus-related Pol polyprotein from transposon TNT 1-94</fullName>
    </submittedName>
</protein>
<dbReference type="AlphaFoldDB" id="A0A699TKW0"/>
<reference evidence="1" key="1">
    <citation type="journal article" date="2019" name="Sci. Rep.">
        <title>Draft genome of Tanacetum cinerariifolium, the natural source of mosquito coil.</title>
        <authorList>
            <person name="Yamashiro T."/>
            <person name="Shiraishi A."/>
            <person name="Satake H."/>
            <person name="Nakayama K."/>
        </authorList>
    </citation>
    <scope>NUCLEOTIDE SEQUENCE</scope>
</reference>
<organism evidence="1">
    <name type="scientific">Tanacetum cinerariifolium</name>
    <name type="common">Dalmatian daisy</name>
    <name type="synonym">Chrysanthemum cinerariifolium</name>
    <dbReference type="NCBI Taxonomy" id="118510"/>
    <lineage>
        <taxon>Eukaryota</taxon>
        <taxon>Viridiplantae</taxon>
        <taxon>Streptophyta</taxon>
        <taxon>Embryophyta</taxon>
        <taxon>Tracheophyta</taxon>
        <taxon>Spermatophyta</taxon>
        <taxon>Magnoliopsida</taxon>
        <taxon>eudicotyledons</taxon>
        <taxon>Gunneridae</taxon>
        <taxon>Pentapetalae</taxon>
        <taxon>asterids</taxon>
        <taxon>campanulids</taxon>
        <taxon>Asterales</taxon>
        <taxon>Asteraceae</taxon>
        <taxon>Asteroideae</taxon>
        <taxon>Anthemideae</taxon>
        <taxon>Anthemidinae</taxon>
        <taxon>Tanacetum</taxon>
    </lineage>
</organism>
<gene>
    <name evidence="1" type="ORF">Tci_883321</name>
</gene>
<name>A0A699TKW0_TANCI</name>
<accession>A0A699TKW0</accession>
<sequence>MKDLEETKKILGIEIVKDRSRKILRVSQSGYVSKILNNFRIENGKLVQMSLGGHFKLSLKDCPIKDCDVKRMSKVPYANAVGSLMYLM</sequence>
<feature type="non-terminal residue" evidence="1">
    <location>
        <position position="88"/>
    </location>
</feature>
<comment type="caution">
    <text evidence="1">The sequence shown here is derived from an EMBL/GenBank/DDBJ whole genome shotgun (WGS) entry which is preliminary data.</text>
</comment>